<reference evidence="2" key="1">
    <citation type="journal article" date="2019" name="Int. J. Syst. Evol. Microbiol.">
        <title>The Global Catalogue of Microorganisms (GCM) 10K type strain sequencing project: providing services to taxonomists for standard genome sequencing and annotation.</title>
        <authorList>
            <consortium name="The Broad Institute Genomics Platform"/>
            <consortium name="The Broad Institute Genome Sequencing Center for Infectious Disease"/>
            <person name="Wu L."/>
            <person name="Ma J."/>
        </authorList>
    </citation>
    <scope>NUCLEOTIDE SEQUENCE [LARGE SCALE GENOMIC DNA]</scope>
    <source>
        <strain evidence="2">JCM 16540</strain>
    </source>
</reference>
<evidence type="ECO:0008006" key="3">
    <source>
        <dbReference type="Google" id="ProtNLM"/>
    </source>
</evidence>
<protein>
    <recommendedName>
        <fullName evidence="3">Transcriptional regulator, AbiEi antitoxin, Type IV TA system</fullName>
    </recommendedName>
</protein>
<dbReference type="RefSeq" id="WP_204910534.1">
    <property type="nucleotide sequence ID" value="NZ_BAAAYR010000002.1"/>
</dbReference>
<organism evidence="1 2">
    <name type="scientific">Microlunatus spumicola</name>
    <dbReference type="NCBI Taxonomy" id="81499"/>
    <lineage>
        <taxon>Bacteria</taxon>
        <taxon>Bacillati</taxon>
        <taxon>Actinomycetota</taxon>
        <taxon>Actinomycetes</taxon>
        <taxon>Propionibacteriales</taxon>
        <taxon>Propionibacteriaceae</taxon>
        <taxon>Microlunatus</taxon>
    </lineage>
</organism>
<keyword evidence="2" id="KW-1185">Reference proteome</keyword>
<proteinExistence type="predicted"/>
<accession>A0ABP6XGT6</accession>
<evidence type="ECO:0000313" key="1">
    <source>
        <dbReference type="EMBL" id="GAA3566631.1"/>
    </source>
</evidence>
<gene>
    <name evidence="1" type="ORF">GCM10022197_23270</name>
</gene>
<dbReference type="EMBL" id="BAAAYR010000002">
    <property type="protein sequence ID" value="GAA3566631.1"/>
    <property type="molecule type" value="Genomic_DNA"/>
</dbReference>
<comment type="caution">
    <text evidence="1">The sequence shown here is derived from an EMBL/GenBank/DDBJ whole genome shotgun (WGS) entry which is preliminary data.</text>
</comment>
<sequence length="305" mass="33470">MSEIRTHAQLVREGFAADEIRRLSRSGSIVPVRRGAYVAAGARPDRATAHRRLVEATVAQAGPGAVVSHVSAAVQHDLPVPYADLSKVHLTRDREGGGRTRRWVQVHGARLLEQEVTTVEDVAVTTLPRTFVDLARTLPTRTSVAAGDAILRSGVSLEVLQEAVGLAAGRHGVGAARRALRLLDARAESAGESVSRVVMAERGLPAPEPQLVIRNEVGGFVARVDFAWPSLGVIGEFDGRVKYGRTLDPDEDRDPVDVLWSEKQREDQLRRLGWLVVRWVWDDLEDAATLERRIRNAFAYGRPMP</sequence>
<dbReference type="Proteomes" id="UP001500767">
    <property type="component" value="Unassembled WGS sequence"/>
</dbReference>
<evidence type="ECO:0000313" key="2">
    <source>
        <dbReference type="Proteomes" id="UP001500767"/>
    </source>
</evidence>
<name>A0ABP6XGT6_9ACTN</name>